<reference evidence="5 6" key="1">
    <citation type="submission" date="2017-04" db="EMBL/GenBank/DDBJ databases">
        <title>Unexpected and diverse lifestyles within the genus Limnohabitans.</title>
        <authorList>
            <person name="Kasalicky V."/>
            <person name="Mehrshad M."/>
            <person name="Andrei S.-A."/>
            <person name="Salcher M."/>
            <person name="Kratochvilova H."/>
            <person name="Simek K."/>
            <person name="Ghai R."/>
        </authorList>
    </citation>
    <scope>NUCLEOTIDE SEQUENCE [LARGE SCALE GENOMIC DNA]</scope>
    <source>
        <strain evidence="5 6">MWH-C5</strain>
    </source>
</reference>
<dbReference type="GO" id="GO:0016491">
    <property type="term" value="F:oxidoreductase activity"/>
    <property type="evidence" value="ECO:0007669"/>
    <property type="project" value="UniProtKB-KW"/>
</dbReference>
<dbReference type="GO" id="GO:0030151">
    <property type="term" value="F:molybdenum ion binding"/>
    <property type="evidence" value="ECO:0007669"/>
    <property type="project" value="InterPro"/>
</dbReference>
<dbReference type="FunFam" id="3.30.365.10:FF:000001">
    <property type="entry name" value="Xanthine dehydrogenase oxidase"/>
    <property type="match status" value="1"/>
</dbReference>
<dbReference type="SUPFAM" id="SSF56003">
    <property type="entry name" value="Molybdenum cofactor-binding domain"/>
    <property type="match status" value="1"/>
</dbReference>
<dbReference type="PANTHER" id="PTHR11908:SF132">
    <property type="entry name" value="ALDEHYDE OXIDASE 1-RELATED"/>
    <property type="match status" value="1"/>
</dbReference>
<evidence type="ECO:0000256" key="3">
    <source>
        <dbReference type="ARBA" id="ARBA00053029"/>
    </source>
</evidence>
<dbReference type="RefSeq" id="WP_108403034.1">
    <property type="nucleotide sequence ID" value="NZ_NESP01000002.1"/>
</dbReference>
<dbReference type="InterPro" id="IPR037165">
    <property type="entry name" value="AldOxase/xan_DH_Mopterin-bd_sf"/>
</dbReference>
<dbReference type="InterPro" id="IPR000674">
    <property type="entry name" value="Ald_Oxase/Xan_DH_a/b"/>
</dbReference>
<dbReference type="EMBL" id="NESP01000002">
    <property type="protein sequence ID" value="PUE56506.1"/>
    <property type="molecule type" value="Genomic_DNA"/>
</dbReference>
<evidence type="ECO:0000256" key="2">
    <source>
        <dbReference type="ARBA" id="ARBA00023002"/>
    </source>
</evidence>
<gene>
    <name evidence="5" type="ORF">B9Z44_14790</name>
</gene>
<keyword evidence="1" id="KW-0500">Molybdenum</keyword>
<dbReference type="InterPro" id="IPR036856">
    <property type="entry name" value="Ald_Oxase/Xan_DH_a/b_sf"/>
</dbReference>
<dbReference type="SMART" id="SM01008">
    <property type="entry name" value="Ald_Xan_dh_C"/>
    <property type="match status" value="1"/>
</dbReference>
<dbReference type="PANTHER" id="PTHR11908">
    <property type="entry name" value="XANTHINE DEHYDROGENASE"/>
    <property type="match status" value="1"/>
</dbReference>
<name>A0A315EES9_9BURK</name>
<dbReference type="NCBIfam" id="TIGR02965">
    <property type="entry name" value="xanthine_xdhB"/>
    <property type="match status" value="1"/>
</dbReference>
<dbReference type="InterPro" id="IPR046867">
    <property type="entry name" value="AldOxase/xan_DH_MoCoBD2"/>
</dbReference>
<evidence type="ECO:0000256" key="1">
    <source>
        <dbReference type="ARBA" id="ARBA00022505"/>
    </source>
</evidence>
<keyword evidence="6" id="KW-1185">Reference proteome</keyword>
<evidence type="ECO:0000313" key="5">
    <source>
        <dbReference type="EMBL" id="PUE56506.1"/>
    </source>
</evidence>
<dbReference type="Gene3D" id="3.30.365.10">
    <property type="entry name" value="Aldehyde oxidase/xanthine dehydrogenase, molybdopterin binding domain"/>
    <property type="match status" value="4"/>
</dbReference>
<accession>A0A315EES9</accession>
<evidence type="ECO:0000259" key="4">
    <source>
        <dbReference type="SMART" id="SM01008"/>
    </source>
</evidence>
<evidence type="ECO:0000313" key="6">
    <source>
        <dbReference type="Proteomes" id="UP000251341"/>
    </source>
</evidence>
<dbReference type="Gene3D" id="3.90.1170.50">
    <property type="entry name" value="Aldehyde oxidase/xanthine dehydrogenase, a/b hammerhead"/>
    <property type="match status" value="1"/>
</dbReference>
<protein>
    <submittedName>
        <fullName evidence="5">Xanthine dehydrogenase molybdopterin binding subunit</fullName>
    </submittedName>
</protein>
<organism evidence="5 6">
    <name type="scientific">Limnohabitans curvus</name>
    <dbReference type="NCBI Taxonomy" id="323423"/>
    <lineage>
        <taxon>Bacteria</taxon>
        <taxon>Pseudomonadati</taxon>
        <taxon>Pseudomonadota</taxon>
        <taxon>Betaproteobacteria</taxon>
        <taxon>Burkholderiales</taxon>
        <taxon>Comamonadaceae</taxon>
        <taxon>Limnohabitans</taxon>
    </lineage>
</organism>
<dbReference type="InterPro" id="IPR016208">
    <property type="entry name" value="Ald_Oxase/xanthine_DH-like"/>
</dbReference>
<dbReference type="InterPro" id="IPR008274">
    <property type="entry name" value="AldOxase/xan_DH_MoCoBD1"/>
</dbReference>
<dbReference type="InterPro" id="IPR014309">
    <property type="entry name" value="Xanthine_DH_Mopterin-bd_su"/>
</dbReference>
<sequence>MNSINTLLKSSDSHESAIGHVQGTAPYVDDMPLIEGTLHGVVVLSSLAAGTLSHVDWVWAQSQEGVSGVVTGSDIPGSSKLATYVADENIFAESEIAYYGQVVGLVVAKRREVAARVANSVPMRIDAEAPTLDARQACAQSSFVLPSVHLERGAIDAGWQESVYQLSGKLEVGGQEHFYLEGQVAYAISQADGRWEIHSSTQHPGEVQHWVAHALNIPMHQVRVICRRMGGGFGGKETQAGHLAVWAALAANKFKVPVKVRLDRKDDMLVTGKRHPFSHEWQVGFDADGRVKAFESLQMAHCGHSADLSGPVADRAIFHTDNAYWLPAVKVTSHRCKMNTQSHTAFRGFGGPQGVILIETVMGDIARCLKKDALDVRLQNLYGIQERNITPYGMEIEDNVLEALITQLATDCQYRVRREEIKQWNAQSENLKKGLALTPVKFGISFTATQFNQAGALVSVFTDGSVLVNHGGTEMGQGLHTKVCLVVARTLGISEQRVRISASDTDKVANASATAASSGTDMNGRAAEYAALRIKKNIADCLAKNDGCSADEITFIDDSVVTPRHKRSFEEAVQFAYKQRVQLWSDGFYATPKINYDPKTLTGRPFYYFSYGAACSEVAIDLLTGEYKLLRTDILHDVGRSLHPEIDIGQIEGGFLQGVGWLTTEELVWDQSGKLLTQGASTYKIPTAADMPEELNVSLWMEENREANVGGSKAVGEPPFMLGISVFEALRDAVGSVRDSTTPVELDAPATPERVLKAVTRVREVD</sequence>
<keyword evidence="2" id="KW-0560">Oxidoreductase</keyword>
<dbReference type="GO" id="GO:0005506">
    <property type="term" value="F:iron ion binding"/>
    <property type="evidence" value="ECO:0007669"/>
    <property type="project" value="InterPro"/>
</dbReference>
<dbReference type="Proteomes" id="UP000251341">
    <property type="component" value="Unassembled WGS sequence"/>
</dbReference>
<dbReference type="Pfam" id="PF01315">
    <property type="entry name" value="Ald_Xan_dh_C"/>
    <property type="match status" value="1"/>
</dbReference>
<dbReference type="AlphaFoldDB" id="A0A315EES9"/>
<comment type="cofactor">
    <cofactor evidence="3">
        <name>Mo-molybdopterin cytosine dinucleotide</name>
        <dbReference type="ChEBI" id="CHEBI:71308"/>
    </cofactor>
</comment>
<dbReference type="SUPFAM" id="SSF54665">
    <property type="entry name" value="CO dehydrogenase molybdoprotein N-domain-like"/>
    <property type="match status" value="1"/>
</dbReference>
<comment type="caution">
    <text evidence="5">The sequence shown here is derived from an EMBL/GenBank/DDBJ whole genome shotgun (WGS) entry which is preliminary data.</text>
</comment>
<proteinExistence type="predicted"/>
<dbReference type="Pfam" id="PF02738">
    <property type="entry name" value="MoCoBD_1"/>
    <property type="match status" value="1"/>
</dbReference>
<dbReference type="Pfam" id="PF20256">
    <property type="entry name" value="MoCoBD_2"/>
    <property type="match status" value="1"/>
</dbReference>
<feature type="domain" description="Aldehyde oxidase/xanthine dehydrogenase a/b hammerhead" evidence="4">
    <location>
        <begin position="22"/>
        <end position="129"/>
    </location>
</feature>